<proteinExistence type="predicted"/>
<comment type="caution">
    <text evidence="1">The sequence shown here is derived from an EMBL/GenBank/DDBJ whole genome shotgun (WGS) entry which is preliminary data.</text>
</comment>
<evidence type="ECO:0000313" key="2">
    <source>
        <dbReference type="Proteomes" id="UP000276133"/>
    </source>
</evidence>
<dbReference type="Proteomes" id="UP000276133">
    <property type="component" value="Unassembled WGS sequence"/>
</dbReference>
<protein>
    <submittedName>
        <fullName evidence="1">Uncharacterized protein</fullName>
    </submittedName>
</protein>
<dbReference type="EMBL" id="REGN01001324">
    <property type="protein sequence ID" value="RNA35428.1"/>
    <property type="molecule type" value="Genomic_DNA"/>
</dbReference>
<accession>A0A3M7SIR7</accession>
<dbReference type="AlphaFoldDB" id="A0A3M7SIR7"/>
<reference evidence="1 2" key="1">
    <citation type="journal article" date="2018" name="Sci. Rep.">
        <title>Genomic signatures of local adaptation to the degree of environmental predictability in rotifers.</title>
        <authorList>
            <person name="Franch-Gras L."/>
            <person name="Hahn C."/>
            <person name="Garcia-Roger E.M."/>
            <person name="Carmona M.J."/>
            <person name="Serra M."/>
            <person name="Gomez A."/>
        </authorList>
    </citation>
    <scope>NUCLEOTIDE SEQUENCE [LARGE SCALE GENOMIC DNA]</scope>
    <source>
        <strain evidence="1">HYR1</strain>
    </source>
</reference>
<organism evidence="1 2">
    <name type="scientific">Brachionus plicatilis</name>
    <name type="common">Marine rotifer</name>
    <name type="synonym">Brachionus muelleri</name>
    <dbReference type="NCBI Taxonomy" id="10195"/>
    <lineage>
        <taxon>Eukaryota</taxon>
        <taxon>Metazoa</taxon>
        <taxon>Spiralia</taxon>
        <taxon>Gnathifera</taxon>
        <taxon>Rotifera</taxon>
        <taxon>Eurotatoria</taxon>
        <taxon>Monogononta</taxon>
        <taxon>Pseudotrocha</taxon>
        <taxon>Ploima</taxon>
        <taxon>Brachionidae</taxon>
        <taxon>Brachionus</taxon>
    </lineage>
</organism>
<keyword evidence="2" id="KW-1185">Reference proteome</keyword>
<sequence length="164" mass="19562">MLGSRVVYLCDKAVQTDRESIDSQKSFYLDYYTCKEYNKKLVKKLNQAHKINDALRSKLDEIKINFDDGLYRKINEMSDFDTAEKEFQQPKLLDQNLVNELSKAKDQEEVKKIGNHILKQMDNLLEKSQNMRIRKEKMLDLMADLKDETKHHKETFEVVYKEFM</sequence>
<evidence type="ECO:0000313" key="1">
    <source>
        <dbReference type="EMBL" id="RNA35428.1"/>
    </source>
</evidence>
<name>A0A3M7SIR7_BRAPC</name>
<gene>
    <name evidence="1" type="ORF">BpHYR1_013524</name>
</gene>